<dbReference type="EMBL" id="JASNVH010000006">
    <property type="protein sequence ID" value="MDK4306835.1"/>
    <property type="molecule type" value="Genomic_DNA"/>
</dbReference>
<feature type="region of interest" description="Disordered" evidence="1">
    <location>
        <begin position="1"/>
        <end position="29"/>
    </location>
</feature>
<evidence type="ECO:0000313" key="3">
    <source>
        <dbReference type="Proteomes" id="UP001224412"/>
    </source>
</evidence>
<organism evidence="2 3">
    <name type="scientific">Corynebacterium pseudodiphtheriticum</name>
    <dbReference type="NCBI Taxonomy" id="37637"/>
    <lineage>
        <taxon>Bacteria</taxon>
        <taxon>Bacillati</taxon>
        <taxon>Actinomycetota</taxon>
        <taxon>Actinomycetes</taxon>
        <taxon>Mycobacteriales</taxon>
        <taxon>Corynebacteriaceae</taxon>
        <taxon>Corynebacterium</taxon>
    </lineage>
</organism>
<feature type="compositionally biased region" description="Low complexity" evidence="1">
    <location>
        <begin position="58"/>
        <end position="75"/>
    </location>
</feature>
<feature type="region of interest" description="Disordered" evidence="1">
    <location>
        <begin position="44"/>
        <end position="98"/>
    </location>
</feature>
<proteinExistence type="predicted"/>
<feature type="compositionally biased region" description="Basic residues" evidence="1">
    <location>
        <begin position="85"/>
        <end position="98"/>
    </location>
</feature>
<dbReference type="AlphaFoldDB" id="A0AAP4BQW5"/>
<feature type="compositionally biased region" description="Gly residues" evidence="1">
    <location>
        <begin position="314"/>
        <end position="323"/>
    </location>
</feature>
<evidence type="ECO:0000313" key="2">
    <source>
        <dbReference type="EMBL" id="MDK4306835.1"/>
    </source>
</evidence>
<sequence length="346" mass="36631">MNQRDWEKDDFFLDQLAQGQDPSQGKDPLAAALLGLRTEIESEMPAAPKLPADWAVEPHAAQPHAAQSHAAQPQADTPDELADARRRRAARGTHRAPRRGFGFGTGAVASRRFGWTSALVGAAAATALFAVGSLSVYHATPNSPLWGMHQALFDDEKAARIELASTLQQLEDSANRGDEEATRKLIAEARTLLENLRERKEAKQSKGAGENKDRGEQADTDGKAAKTKTTVTRVRPQPEGESEPQTVTETKEVTVTKTVAPAQQNPQTVPGGGGPEPQPRPSGEPSVGEQPPAQPQQPLSPTQPDVESREDGQRGQGGQGAGVSPGNDHAAPAGPEYQASTRGGAS</sequence>
<comment type="caution">
    <text evidence="2">The sequence shown here is derived from an EMBL/GenBank/DDBJ whole genome shotgun (WGS) entry which is preliminary data.</text>
</comment>
<reference evidence="2" key="1">
    <citation type="submission" date="2023-05" db="EMBL/GenBank/DDBJ databases">
        <title>Metabolic capabilities are highly conserved among human nasal-associated Corynebacterium species in pangenomic analyses.</title>
        <authorList>
            <person name="Tran T.H."/>
            <person name="Roberts A.Q."/>
            <person name="Escapa I.F."/>
            <person name="Gao W."/>
            <person name="Conlan S."/>
            <person name="Kong H."/>
            <person name="Segre J.A."/>
            <person name="Kelly M.S."/>
            <person name="Lemon K.P."/>
        </authorList>
    </citation>
    <scope>NUCLEOTIDE SEQUENCE</scope>
    <source>
        <strain evidence="2">KPL2773</strain>
    </source>
</reference>
<gene>
    <name evidence="2" type="ORF">QPX42_04615</name>
</gene>
<feature type="compositionally biased region" description="Basic and acidic residues" evidence="1">
    <location>
        <begin position="197"/>
        <end position="224"/>
    </location>
</feature>
<protein>
    <recommendedName>
        <fullName evidence="4">Anti-sigma-D factor RsdA sigma factor binding region domain-containing protein</fullName>
    </recommendedName>
</protein>
<accession>A0AAP4BQW5</accession>
<evidence type="ECO:0008006" key="4">
    <source>
        <dbReference type="Google" id="ProtNLM"/>
    </source>
</evidence>
<dbReference type="RefSeq" id="WP_284588874.1">
    <property type="nucleotide sequence ID" value="NZ_JASNUC010000005.1"/>
</dbReference>
<name>A0AAP4BQW5_9CORY</name>
<feature type="compositionally biased region" description="Basic and acidic residues" evidence="1">
    <location>
        <begin position="1"/>
        <end position="11"/>
    </location>
</feature>
<dbReference type="Proteomes" id="UP001224412">
    <property type="component" value="Unassembled WGS sequence"/>
</dbReference>
<evidence type="ECO:0000256" key="1">
    <source>
        <dbReference type="SAM" id="MobiDB-lite"/>
    </source>
</evidence>
<feature type="region of interest" description="Disordered" evidence="1">
    <location>
        <begin position="197"/>
        <end position="346"/>
    </location>
</feature>